<dbReference type="PANTHER" id="PTHR30289:SF1">
    <property type="entry name" value="PEBP (PHOSPHATIDYLETHANOLAMINE-BINDING PROTEIN) FAMILY PROTEIN"/>
    <property type="match status" value="1"/>
</dbReference>
<dbReference type="Proteomes" id="UP000228560">
    <property type="component" value="Unassembled WGS sequence"/>
</dbReference>
<dbReference type="RefSeq" id="WP_406608350.1">
    <property type="nucleotide sequence ID" value="NZ_PFKO01000343.1"/>
</dbReference>
<dbReference type="EMBL" id="PFTV01000123">
    <property type="protein sequence ID" value="PJB56469.1"/>
    <property type="molecule type" value="Genomic_DNA"/>
</dbReference>
<protein>
    <submittedName>
        <fullName evidence="2">YbhB/YbcL family Raf kinase inhibitor-like protein</fullName>
    </submittedName>
</protein>
<keyword evidence="2" id="KW-0649">Protein kinase inhibitor</keyword>
<dbReference type="AlphaFoldDB" id="A0A1J5G7Z8"/>
<organism evidence="1 5">
    <name type="scientific">Candidatus Infernicultor aquiphilus</name>
    <dbReference type="NCBI Taxonomy" id="1805029"/>
    <lineage>
        <taxon>Bacteria</taxon>
        <taxon>Pseudomonadati</taxon>
        <taxon>Atribacterota</taxon>
        <taxon>Candidatus Phoenicimicrobiia</taxon>
        <taxon>Candidatus Pheonicimicrobiales</taxon>
        <taxon>Candidatus Phoenicimicrobiaceae</taxon>
        <taxon>Candidatus Infernicultor</taxon>
    </lineage>
</organism>
<reference evidence="6 7" key="3">
    <citation type="submission" date="2017-09" db="EMBL/GenBank/DDBJ databases">
        <title>Depth-based differentiation of microbial function through sediment-hosted aquifers and enrichment of novel symbionts in the deep terrestrial subsurface.</title>
        <authorList>
            <person name="Probst A.J."/>
            <person name="Ladd B."/>
            <person name="Jarett J.K."/>
            <person name="Geller-Mcgrath D.E."/>
            <person name="Sieber C.M."/>
            <person name="Emerson J.B."/>
            <person name="Anantharaman K."/>
            <person name="Thomas B.C."/>
            <person name="Malmstrom R."/>
            <person name="Stieglmeier M."/>
            <person name="Klingl A."/>
            <person name="Woyke T."/>
            <person name="Ryan C.M."/>
            <person name="Banfield J.F."/>
        </authorList>
    </citation>
    <scope>NUCLEOTIDE SEQUENCE [LARGE SCALE GENOMIC DNA]</scope>
    <source>
        <strain evidence="3">CG_4_10_14_3_um_filter_34_13</strain>
        <strain evidence="4">CG_4_9_14_3_um_filter_33_16</strain>
    </source>
</reference>
<dbReference type="GO" id="GO:0004860">
    <property type="term" value="F:protein kinase inhibitor activity"/>
    <property type="evidence" value="ECO:0007669"/>
    <property type="project" value="UniProtKB-KW"/>
</dbReference>
<dbReference type="EMBL" id="PFIP01000155">
    <property type="protein sequence ID" value="PIX33447.1"/>
    <property type="molecule type" value="Genomic_DNA"/>
</dbReference>
<evidence type="ECO:0000313" key="3">
    <source>
        <dbReference type="EMBL" id="PIY31396.1"/>
    </source>
</evidence>
<dbReference type="SUPFAM" id="SSF49777">
    <property type="entry name" value="PEBP-like"/>
    <property type="match status" value="1"/>
</dbReference>
<proteinExistence type="predicted"/>
<dbReference type="EMBL" id="PFKO01000343">
    <property type="protein sequence ID" value="PIY31396.1"/>
    <property type="molecule type" value="Genomic_DNA"/>
</dbReference>
<evidence type="ECO:0000313" key="1">
    <source>
        <dbReference type="EMBL" id="OIP68331.1"/>
    </source>
</evidence>
<dbReference type="CDD" id="cd00865">
    <property type="entry name" value="PEBP_bact_arch"/>
    <property type="match status" value="1"/>
</dbReference>
<dbReference type="EMBL" id="MNYY01000124">
    <property type="protein sequence ID" value="OIP68331.1"/>
    <property type="molecule type" value="Genomic_DNA"/>
</dbReference>
<dbReference type="Gene3D" id="3.90.280.10">
    <property type="entry name" value="PEBP-like"/>
    <property type="match status" value="1"/>
</dbReference>
<dbReference type="InterPro" id="IPR005247">
    <property type="entry name" value="YbhB_YbcL/LppC-like"/>
</dbReference>
<comment type="caution">
    <text evidence="1">The sequence shown here is derived from an EMBL/GenBank/DDBJ whole genome shotgun (WGS) entry which is preliminary data.</text>
</comment>
<evidence type="ECO:0000313" key="7">
    <source>
        <dbReference type="Proteomes" id="UP000230646"/>
    </source>
</evidence>
<dbReference type="InterPro" id="IPR008914">
    <property type="entry name" value="PEBP"/>
</dbReference>
<gene>
    <name evidence="1" type="ORF">AUK42_06365</name>
    <name evidence="4" type="ORF">CO097_04985</name>
    <name evidence="3" type="ORF">COZ07_09380</name>
    <name evidence="2" type="ORF">COZ58_07550</name>
</gene>
<evidence type="ECO:0000313" key="4">
    <source>
        <dbReference type="EMBL" id="PJB56469.1"/>
    </source>
</evidence>
<evidence type="ECO:0000313" key="5">
    <source>
        <dbReference type="Proteomes" id="UP000182763"/>
    </source>
</evidence>
<dbReference type="NCBIfam" id="TIGR00481">
    <property type="entry name" value="YbhB/YbcL family Raf kinase inhibitor-like protein"/>
    <property type="match status" value="1"/>
</dbReference>
<accession>A0A2M8CBR4</accession>
<accession>A0A1J5G7Z8</accession>
<sequence>MKLESLEFENNQFIPAKFTCDGEDINPSLIIEEVPEETKRLALMVEDPDAPMGIWVHWIVFNIHVTDIIEENSVPGTPGINDFRKLEYGGPCPPSGTHRYFFKLYALDEKLHLEEGCKKKELEKAMEGHILATAELIGLYTREKNR</sequence>
<reference evidence="1 5" key="1">
    <citation type="journal article" date="2016" name="Environ. Microbiol.">
        <title>Genomic resolution of a cold subsurface aquifer community provides metabolic insights for novel microbes adapted to high CO concentrations.</title>
        <authorList>
            <person name="Probst A.J."/>
            <person name="Castelle C.J."/>
            <person name="Singh A."/>
            <person name="Brown C.T."/>
            <person name="Anantharaman K."/>
            <person name="Sharon I."/>
            <person name="Hug L.A."/>
            <person name="Burstein D."/>
            <person name="Emerson J.B."/>
            <person name="Thomas B.C."/>
            <person name="Banfield J.F."/>
        </authorList>
    </citation>
    <scope>NUCLEOTIDE SEQUENCE [LARGE SCALE GENOMIC DNA]</scope>
    <source>
        <strain evidence="1">CG2_30_33_13</strain>
    </source>
</reference>
<accession>A0A2M7PMH3</accession>
<reference evidence="2" key="2">
    <citation type="submission" date="2017-09" db="EMBL/GenBank/DDBJ databases">
        <title>Depth-based differentiation of microbial function through sediment-hosted aquifers and enrichment of novel symbionts in the deep terrestrial subsurface.</title>
        <authorList>
            <person name="Probst A.J."/>
            <person name="Ladd B."/>
            <person name="Jarett J.K."/>
            <person name="Geller-Mcgrath D.E."/>
            <person name="Sieber C.M.K."/>
            <person name="Emerson J.B."/>
            <person name="Anantharaman K."/>
            <person name="Thomas B.C."/>
            <person name="Malmstrom R."/>
            <person name="Stieglmeier M."/>
            <person name="Klingl A."/>
            <person name="Woyke T."/>
            <person name="Ryan C.M."/>
            <person name="Banfield J.F."/>
        </authorList>
    </citation>
    <scope>NUCLEOTIDE SEQUENCE</scope>
    <source>
        <strain evidence="2">CG_4_8_14_3_um_filter_34_18</strain>
    </source>
</reference>
<accession>A0A2M7K5N0</accession>
<dbReference type="Proteomes" id="UP000182763">
    <property type="component" value="Unassembled WGS sequence"/>
</dbReference>
<dbReference type="InterPro" id="IPR036610">
    <property type="entry name" value="PEBP-like_sf"/>
</dbReference>
<dbReference type="STRING" id="1805029.AUK42_06365"/>
<name>A0A1J5G7Z8_9BACT</name>
<evidence type="ECO:0000313" key="6">
    <source>
        <dbReference type="Proteomes" id="UP000228560"/>
    </source>
</evidence>
<dbReference type="PANTHER" id="PTHR30289">
    <property type="entry name" value="UNCHARACTERIZED PROTEIN YBCL-RELATED"/>
    <property type="match status" value="1"/>
</dbReference>
<dbReference type="Proteomes" id="UP000230646">
    <property type="component" value="Unassembled WGS sequence"/>
</dbReference>
<dbReference type="Pfam" id="PF01161">
    <property type="entry name" value="PBP"/>
    <property type="match status" value="1"/>
</dbReference>
<evidence type="ECO:0000313" key="2">
    <source>
        <dbReference type="EMBL" id="PIX33447.1"/>
    </source>
</evidence>
<dbReference type="Proteomes" id="UP000231493">
    <property type="component" value="Unassembled WGS sequence"/>
</dbReference>